<reference evidence="1 2" key="2">
    <citation type="journal article" date="2022" name="Mol. Ecol. Resour.">
        <title>The genomes of chicory, endive, great burdock and yacon provide insights into Asteraceae paleo-polyploidization history and plant inulin production.</title>
        <authorList>
            <person name="Fan W."/>
            <person name="Wang S."/>
            <person name="Wang H."/>
            <person name="Wang A."/>
            <person name="Jiang F."/>
            <person name="Liu H."/>
            <person name="Zhao H."/>
            <person name="Xu D."/>
            <person name="Zhang Y."/>
        </authorList>
    </citation>
    <scope>NUCLEOTIDE SEQUENCE [LARGE SCALE GENOMIC DNA]</scope>
    <source>
        <strain evidence="2">cv. Niubang</strain>
    </source>
</reference>
<evidence type="ECO:0000313" key="1">
    <source>
        <dbReference type="EMBL" id="KAI3707519.1"/>
    </source>
</evidence>
<evidence type="ECO:0000313" key="2">
    <source>
        <dbReference type="Proteomes" id="UP001055879"/>
    </source>
</evidence>
<reference evidence="2" key="1">
    <citation type="journal article" date="2022" name="Mol. Ecol. Resour.">
        <title>The genomes of chicory, endive, great burdock and yacon provide insights into Asteraceae palaeo-polyploidization history and plant inulin production.</title>
        <authorList>
            <person name="Fan W."/>
            <person name="Wang S."/>
            <person name="Wang H."/>
            <person name="Wang A."/>
            <person name="Jiang F."/>
            <person name="Liu H."/>
            <person name="Zhao H."/>
            <person name="Xu D."/>
            <person name="Zhang Y."/>
        </authorList>
    </citation>
    <scope>NUCLEOTIDE SEQUENCE [LARGE SCALE GENOMIC DNA]</scope>
    <source>
        <strain evidence="2">cv. Niubang</strain>
    </source>
</reference>
<sequence length="260" mass="29626">MENTVNYFSAGSQSKPPTLLRDEYPQWKIRMVHFLEGVDPGLVEFLHNPPYIPMTTVPYVPATANTPEIPEYQHPKPINEWTEQESALHELAKKAKRLLIMAIPNTSFSPLTPVKHQKISGKSIQSTYNRYNSLINKCNRYGIHRTSEENNVRFLQSLNDEWLHLTMSMQATLDLDVWSISDLFGTLISQENRISKLATPVGGPLALKKKKKKKKKVLVAEIESEESSEEDIDMAALAKTLALMIRKFNRGLKKKPDVRA</sequence>
<keyword evidence="2" id="KW-1185">Reference proteome</keyword>
<dbReference type="Proteomes" id="UP001055879">
    <property type="component" value="Linkage Group LG08"/>
</dbReference>
<organism evidence="1 2">
    <name type="scientific">Arctium lappa</name>
    <name type="common">Greater burdock</name>
    <name type="synonym">Lappa major</name>
    <dbReference type="NCBI Taxonomy" id="4217"/>
    <lineage>
        <taxon>Eukaryota</taxon>
        <taxon>Viridiplantae</taxon>
        <taxon>Streptophyta</taxon>
        <taxon>Embryophyta</taxon>
        <taxon>Tracheophyta</taxon>
        <taxon>Spermatophyta</taxon>
        <taxon>Magnoliopsida</taxon>
        <taxon>eudicotyledons</taxon>
        <taxon>Gunneridae</taxon>
        <taxon>Pentapetalae</taxon>
        <taxon>asterids</taxon>
        <taxon>campanulids</taxon>
        <taxon>Asterales</taxon>
        <taxon>Asteraceae</taxon>
        <taxon>Carduoideae</taxon>
        <taxon>Cardueae</taxon>
        <taxon>Arctiinae</taxon>
        <taxon>Arctium</taxon>
    </lineage>
</organism>
<gene>
    <name evidence="1" type="ORF">L6452_26128</name>
</gene>
<dbReference type="EMBL" id="CM042054">
    <property type="protein sequence ID" value="KAI3707519.1"/>
    <property type="molecule type" value="Genomic_DNA"/>
</dbReference>
<protein>
    <submittedName>
        <fullName evidence="1">Uncharacterized protein</fullName>
    </submittedName>
</protein>
<accession>A0ACB9ABA9</accession>
<proteinExistence type="predicted"/>
<comment type="caution">
    <text evidence="1">The sequence shown here is derived from an EMBL/GenBank/DDBJ whole genome shotgun (WGS) entry which is preliminary data.</text>
</comment>
<name>A0ACB9ABA9_ARCLA</name>